<feature type="compositionally biased region" description="Polar residues" evidence="1">
    <location>
        <begin position="76"/>
        <end position="86"/>
    </location>
</feature>
<dbReference type="EMBL" id="OV696693">
    <property type="protein sequence ID" value="CAH1271150.1"/>
    <property type="molecule type" value="Genomic_DNA"/>
</dbReference>
<dbReference type="Proteomes" id="UP000838412">
    <property type="component" value="Chromosome 8"/>
</dbReference>
<accession>A0A8K0F207</accession>
<evidence type="ECO:0000313" key="2">
    <source>
        <dbReference type="EMBL" id="CAH1271150.1"/>
    </source>
</evidence>
<evidence type="ECO:0000256" key="1">
    <source>
        <dbReference type="SAM" id="MobiDB-lite"/>
    </source>
</evidence>
<sequence length="413" mass="46025">MALKVDLPPGNFASKLIKALQMDSKGVFPPPSGKYSDEESSVADTSTIRREIRGWTAATGSTTRSSRADVRPISPTRRNNPHPSQMFMSWKVPTRLVTADYNAVDGKKSVTENDVLSEVAKVHKKTPVKFVQKKQHEKTDTTHFSPPINHKMNLQSEAFERQAESAHYLSKTYPPPKKEIKAWESTLPKIDNGMKPQLIIKKKEKKYKAPIQSISDTLNPRTRSAAKRWLEMASEEDKIVVERVLMEAEKARNSKVLDRTLQPGAKSAVEKWMKGASEGEKLVAMEFFKSLAGQRLMGGPAGMATDPSDRHAKRTRLDAVLKTLESSKGKTGVAIKLGAGGLSKSAPAGTTRLGPYVVGRLLSPQTRHAKMEYQTWHHMPVYPPNSRVENKGSMYIAPHGFVPRHFTIHPEWS</sequence>
<organism evidence="2 3">
    <name type="scientific">Branchiostoma lanceolatum</name>
    <name type="common">Common lancelet</name>
    <name type="synonym">Amphioxus lanceolatum</name>
    <dbReference type="NCBI Taxonomy" id="7740"/>
    <lineage>
        <taxon>Eukaryota</taxon>
        <taxon>Metazoa</taxon>
        <taxon>Chordata</taxon>
        <taxon>Cephalochordata</taxon>
        <taxon>Leptocardii</taxon>
        <taxon>Amphioxiformes</taxon>
        <taxon>Branchiostomatidae</taxon>
        <taxon>Branchiostoma</taxon>
    </lineage>
</organism>
<proteinExistence type="predicted"/>
<keyword evidence="3" id="KW-1185">Reference proteome</keyword>
<gene>
    <name evidence="2" type="primary">Hypp4574</name>
    <name evidence="2" type="ORF">BLAG_LOCUS23248</name>
</gene>
<feature type="region of interest" description="Disordered" evidence="1">
    <location>
        <begin position="28"/>
        <end position="86"/>
    </location>
</feature>
<feature type="compositionally biased region" description="Low complexity" evidence="1">
    <location>
        <begin position="54"/>
        <end position="65"/>
    </location>
</feature>
<reference evidence="2" key="1">
    <citation type="submission" date="2022-01" db="EMBL/GenBank/DDBJ databases">
        <authorList>
            <person name="Braso-Vives M."/>
        </authorList>
    </citation>
    <scope>NUCLEOTIDE SEQUENCE</scope>
</reference>
<protein>
    <submittedName>
        <fullName evidence="2">Hypp4574 protein</fullName>
    </submittedName>
</protein>
<dbReference type="OrthoDB" id="5958581at2759"/>
<feature type="region of interest" description="Disordered" evidence="1">
    <location>
        <begin position="130"/>
        <end position="149"/>
    </location>
</feature>
<name>A0A8K0F207_BRALA</name>
<evidence type="ECO:0000313" key="3">
    <source>
        <dbReference type="Proteomes" id="UP000838412"/>
    </source>
</evidence>
<dbReference type="AlphaFoldDB" id="A0A8K0F207"/>